<dbReference type="FunFam" id="1.10.10.2330:FF:000002">
    <property type="entry name" value="Phenylalanyl-tRNA synthetase alpha chain"/>
    <property type="match status" value="1"/>
</dbReference>
<evidence type="ECO:0000256" key="8">
    <source>
        <dbReference type="ARBA" id="ARBA00022598"/>
    </source>
</evidence>
<comment type="catalytic activity">
    <reaction evidence="16">
        <text>tRNA(Phe) + L-phenylalanine + ATP = L-phenylalanyl-tRNA(Phe) + AMP + diphosphate + H(+)</text>
        <dbReference type="Rhea" id="RHEA:19413"/>
        <dbReference type="Rhea" id="RHEA-COMP:9668"/>
        <dbReference type="Rhea" id="RHEA-COMP:9699"/>
        <dbReference type="ChEBI" id="CHEBI:15378"/>
        <dbReference type="ChEBI" id="CHEBI:30616"/>
        <dbReference type="ChEBI" id="CHEBI:33019"/>
        <dbReference type="ChEBI" id="CHEBI:58095"/>
        <dbReference type="ChEBI" id="CHEBI:78442"/>
        <dbReference type="ChEBI" id="CHEBI:78531"/>
        <dbReference type="ChEBI" id="CHEBI:456215"/>
        <dbReference type="EC" id="6.1.1.20"/>
    </reaction>
</comment>
<dbReference type="OrthoDB" id="238316at2759"/>
<evidence type="ECO:0000256" key="16">
    <source>
        <dbReference type="ARBA" id="ARBA00049255"/>
    </source>
</evidence>
<evidence type="ECO:0000313" key="19">
    <source>
        <dbReference type="EMBL" id="PGH05514.1"/>
    </source>
</evidence>
<dbReference type="Gene3D" id="3.30.930.10">
    <property type="entry name" value="Bira Bifunctional Protein, Domain 2"/>
    <property type="match status" value="1"/>
</dbReference>
<dbReference type="GO" id="GO:0009328">
    <property type="term" value="C:phenylalanine-tRNA ligase complex"/>
    <property type="evidence" value="ECO:0007669"/>
    <property type="project" value="TreeGrafter"/>
</dbReference>
<dbReference type="PROSITE" id="PS50862">
    <property type="entry name" value="AA_TRNA_LIGASE_II"/>
    <property type="match status" value="1"/>
</dbReference>
<dbReference type="AlphaFoldDB" id="A0A2B7X1L5"/>
<evidence type="ECO:0000256" key="4">
    <source>
        <dbReference type="ARBA" id="ARBA00011209"/>
    </source>
</evidence>
<keyword evidence="11" id="KW-0067">ATP-binding</keyword>
<dbReference type="NCBIfam" id="TIGR00468">
    <property type="entry name" value="pheS"/>
    <property type="match status" value="1"/>
</dbReference>
<dbReference type="Pfam" id="PF18553">
    <property type="entry name" value="PheRS_DBD3"/>
    <property type="match status" value="1"/>
</dbReference>
<feature type="region of interest" description="Disordered" evidence="17">
    <location>
        <begin position="284"/>
        <end position="306"/>
    </location>
</feature>
<evidence type="ECO:0000256" key="1">
    <source>
        <dbReference type="ARBA" id="ARBA00001946"/>
    </source>
</evidence>
<dbReference type="GO" id="GO:0000049">
    <property type="term" value="F:tRNA binding"/>
    <property type="evidence" value="ECO:0007669"/>
    <property type="project" value="InterPro"/>
</dbReference>
<dbReference type="Gene3D" id="1.10.10.2330">
    <property type="match status" value="1"/>
</dbReference>
<gene>
    <name evidence="19" type="ORF">AJ80_08335</name>
</gene>
<evidence type="ECO:0000256" key="5">
    <source>
        <dbReference type="ARBA" id="ARBA00012814"/>
    </source>
</evidence>
<dbReference type="Gene3D" id="3.30.1370.240">
    <property type="match status" value="1"/>
</dbReference>
<comment type="similarity">
    <text evidence="3">Belongs to the class-II aminoacyl-tRNA synthetase family. Phe-tRNA synthetase alpha subunit type 2 subfamily.</text>
</comment>
<comment type="subcellular location">
    <subcellularLocation>
        <location evidence="2">Cytoplasm</location>
    </subcellularLocation>
</comment>
<dbReference type="GO" id="GO:0046872">
    <property type="term" value="F:metal ion binding"/>
    <property type="evidence" value="ECO:0007669"/>
    <property type="project" value="UniProtKB-KW"/>
</dbReference>
<accession>A0A2B7X1L5</accession>
<dbReference type="CDD" id="cd00496">
    <property type="entry name" value="PheRS_alpha_core"/>
    <property type="match status" value="1"/>
</dbReference>
<name>A0A2B7X1L5_POLH7</name>
<evidence type="ECO:0000259" key="18">
    <source>
        <dbReference type="PROSITE" id="PS50862"/>
    </source>
</evidence>
<evidence type="ECO:0000256" key="17">
    <source>
        <dbReference type="SAM" id="MobiDB-lite"/>
    </source>
</evidence>
<evidence type="ECO:0000256" key="6">
    <source>
        <dbReference type="ARBA" id="ARBA00015409"/>
    </source>
</evidence>
<dbReference type="GO" id="GO:0006432">
    <property type="term" value="P:phenylalanyl-tRNA aminoacylation"/>
    <property type="evidence" value="ECO:0007669"/>
    <property type="project" value="InterPro"/>
</dbReference>
<dbReference type="GO" id="GO:0005829">
    <property type="term" value="C:cytosol"/>
    <property type="evidence" value="ECO:0007669"/>
    <property type="project" value="TreeGrafter"/>
</dbReference>
<dbReference type="InterPro" id="IPR002319">
    <property type="entry name" value="Phenylalanyl-tRNA_Synthase"/>
</dbReference>
<dbReference type="FunFam" id="1.10.10.2320:FF:000001">
    <property type="entry name" value="phenylalanine--tRNA ligase alpha subunit"/>
    <property type="match status" value="1"/>
</dbReference>
<evidence type="ECO:0000256" key="13">
    <source>
        <dbReference type="ARBA" id="ARBA00022917"/>
    </source>
</evidence>
<keyword evidence="9" id="KW-0479">Metal-binding</keyword>
<dbReference type="SUPFAM" id="SSF55681">
    <property type="entry name" value="Class II aaRS and biotin synthetases"/>
    <property type="match status" value="1"/>
</dbReference>
<evidence type="ECO:0000256" key="3">
    <source>
        <dbReference type="ARBA" id="ARBA00006703"/>
    </source>
</evidence>
<proteinExistence type="inferred from homology"/>
<keyword evidence="10" id="KW-0547">Nucleotide-binding</keyword>
<evidence type="ECO:0000256" key="15">
    <source>
        <dbReference type="ARBA" id="ARBA00030612"/>
    </source>
</evidence>
<organism evidence="19 20">
    <name type="scientific">Polytolypa hystricis (strain UAMH7299)</name>
    <dbReference type="NCBI Taxonomy" id="1447883"/>
    <lineage>
        <taxon>Eukaryota</taxon>
        <taxon>Fungi</taxon>
        <taxon>Dikarya</taxon>
        <taxon>Ascomycota</taxon>
        <taxon>Pezizomycotina</taxon>
        <taxon>Eurotiomycetes</taxon>
        <taxon>Eurotiomycetidae</taxon>
        <taxon>Onygenales</taxon>
        <taxon>Onygenales incertae sedis</taxon>
        <taxon>Polytolypa</taxon>
    </lineage>
</organism>
<keyword evidence="13" id="KW-0648">Protein biosynthesis</keyword>
<evidence type="ECO:0000256" key="7">
    <source>
        <dbReference type="ARBA" id="ARBA00022490"/>
    </source>
</evidence>
<dbReference type="PANTHER" id="PTHR11538:SF40">
    <property type="entry name" value="PHENYLALANINE--TRNA LIGASE ALPHA SUBUNIT"/>
    <property type="match status" value="1"/>
</dbReference>
<dbReference type="InterPro" id="IPR045864">
    <property type="entry name" value="aa-tRNA-synth_II/BPL/LPL"/>
</dbReference>
<feature type="compositionally biased region" description="Basic and acidic residues" evidence="17">
    <location>
        <begin position="284"/>
        <end position="293"/>
    </location>
</feature>
<dbReference type="Proteomes" id="UP000224634">
    <property type="component" value="Unassembled WGS sequence"/>
</dbReference>
<dbReference type="GO" id="GO:0004826">
    <property type="term" value="F:phenylalanine-tRNA ligase activity"/>
    <property type="evidence" value="ECO:0007669"/>
    <property type="project" value="UniProtKB-EC"/>
</dbReference>
<keyword evidence="7" id="KW-0963">Cytoplasm</keyword>
<feature type="domain" description="Aminoacyl-transfer RNA synthetases class-II family profile" evidence="18">
    <location>
        <begin position="284"/>
        <end position="513"/>
    </location>
</feature>
<evidence type="ECO:0000256" key="14">
    <source>
        <dbReference type="ARBA" id="ARBA00023146"/>
    </source>
</evidence>
<dbReference type="Pfam" id="PF01409">
    <property type="entry name" value="tRNA-synt_2d"/>
    <property type="match status" value="1"/>
</dbReference>
<dbReference type="Gene3D" id="1.10.10.2320">
    <property type="match status" value="1"/>
</dbReference>
<keyword evidence="8 19" id="KW-0436">Ligase</keyword>
<comment type="subunit">
    <text evidence="4">Tetramer of two alpha and two beta subunits.</text>
</comment>
<evidence type="ECO:0000313" key="20">
    <source>
        <dbReference type="Proteomes" id="UP000224634"/>
    </source>
</evidence>
<evidence type="ECO:0000256" key="9">
    <source>
        <dbReference type="ARBA" id="ARBA00022723"/>
    </source>
</evidence>
<dbReference type="PANTHER" id="PTHR11538">
    <property type="entry name" value="PHENYLALANYL-TRNA SYNTHETASE"/>
    <property type="match status" value="1"/>
</dbReference>
<dbReference type="GO" id="GO:0005524">
    <property type="term" value="F:ATP binding"/>
    <property type="evidence" value="ECO:0007669"/>
    <property type="project" value="UniProtKB-KW"/>
</dbReference>
<sequence>MAADLTSEVLERLSSTEEPLHSDDAFPSIPPTVLKSALDRLGSRDMLKYETIDTEEAVLSKEAEGIAANGSHEVKVFEAVRAALDGLKISDLPGVVGKDTAKVGAGNAFKKGWIKKDKDTLRAATDSIQDEAREQLEIIQTTKTHPNPKVIADLKKRKLITLQKRIRFIIAKGPKFAREFVKEETDLTAEMLASGAWKTTPLKPYNFKAKGAITHSGALHPLNKVRQEFRNIFFEMGFEEMPTNRYVETGFWNFDALFVPQQHPARDLQDTFYISDPAFADKPREDPAGDPHLAKLSQPMYSSKDTPNKPVGYEEYWNNVRDVHQSGKYGSIGYRYPWSPDESLRLVLRTHTTSVSAYMLHKLAANPRPARYFSIDRVFRNESVDATHLAEFHQIEGVIADFGLALGGLIGFMEVFFAKMGIHGLRFKPAYNPYTEPSMEIFGYHAGLGMWVEIGNSGMFRPEMLETMGLPKGMQVYGWGLSLERPTMIKYGVSNIRELVGHKVDLNFIESNPAVRLEKN</sequence>
<comment type="caution">
    <text evidence="19">The sequence shown here is derived from an EMBL/GenBank/DDBJ whole genome shotgun (WGS) entry which is preliminary data.</text>
</comment>
<feature type="region of interest" description="Disordered" evidence="17">
    <location>
        <begin position="1"/>
        <end position="26"/>
    </location>
</feature>
<comment type="cofactor">
    <cofactor evidence="1">
        <name>Mg(2+)</name>
        <dbReference type="ChEBI" id="CHEBI:18420"/>
    </cofactor>
</comment>
<dbReference type="InterPro" id="IPR006195">
    <property type="entry name" value="aa-tRNA-synth_II"/>
</dbReference>
<evidence type="ECO:0000256" key="2">
    <source>
        <dbReference type="ARBA" id="ARBA00004496"/>
    </source>
</evidence>
<evidence type="ECO:0000256" key="11">
    <source>
        <dbReference type="ARBA" id="ARBA00022840"/>
    </source>
</evidence>
<keyword evidence="14" id="KW-0030">Aminoacyl-tRNA synthetase</keyword>
<keyword evidence="12" id="KW-0460">Magnesium</keyword>
<dbReference type="InterPro" id="IPR004529">
    <property type="entry name" value="Phe-tRNA-synth_IIc_asu"/>
</dbReference>
<dbReference type="EC" id="6.1.1.20" evidence="5"/>
<reference evidence="19 20" key="1">
    <citation type="submission" date="2017-10" db="EMBL/GenBank/DDBJ databases">
        <title>Comparative genomics in systemic dimorphic fungi from Ajellomycetaceae.</title>
        <authorList>
            <person name="Munoz J.F."/>
            <person name="Mcewen J.G."/>
            <person name="Clay O.K."/>
            <person name="Cuomo C.A."/>
        </authorList>
    </citation>
    <scope>NUCLEOTIDE SEQUENCE [LARGE SCALE GENOMIC DNA]</scope>
    <source>
        <strain evidence="19 20">UAMH7299</strain>
    </source>
</reference>
<dbReference type="STRING" id="1447883.A0A2B7X1L5"/>
<feature type="compositionally biased region" description="Basic and acidic residues" evidence="17">
    <location>
        <begin position="9"/>
        <end position="24"/>
    </location>
</feature>
<evidence type="ECO:0000256" key="12">
    <source>
        <dbReference type="ARBA" id="ARBA00022842"/>
    </source>
</evidence>
<dbReference type="InterPro" id="IPR040725">
    <property type="entry name" value="PheRS_DBD3"/>
</dbReference>
<evidence type="ECO:0000256" key="10">
    <source>
        <dbReference type="ARBA" id="ARBA00022741"/>
    </source>
</evidence>
<dbReference type="EMBL" id="PDNA01000187">
    <property type="protein sequence ID" value="PGH05514.1"/>
    <property type="molecule type" value="Genomic_DNA"/>
</dbReference>
<protein>
    <recommendedName>
        <fullName evidence="6">Phenylalanine--tRNA ligase alpha subunit</fullName>
        <ecNumber evidence="5">6.1.1.20</ecNumber>
    </recommendedName>
    <alternativeName>
        <fullName evidence="15">Phenylalanyl-tRNA synthetase alpha subunit</fullName>
    </alternativeName>
</protein>
<keyword evidence="20" id="KW-1185">Reference proteome</keyword>
<dbReference type="FunFam" id="3.30.930.10:FF:000028">
    <property type="entry name" value="Phenylalanyl-tRNA synthetase alpha chain"/>
    <property type="match status" value="1"/>
</dbReference>